<organism evidence="2 3">
    <name type="scientific">Vibrio genomosp. F10</name>
    <dbReference type="NCBI Taxonomy" id="723171"/>
    <lineage>
        <taxon>Bacteria</taxon>
        <taxon>Pseudomonadati</taxon>
        <taxon>Pseudomonadota</taxon>
        <taxon>Gammaproteobacteria</taxon>
        <taxon>Vibrionales</taxon>
        <taxon>Vibrionaceae</taxon>
        <taxon>Vibrio</taxon>
    </lineage>
</organism>
<keyword evidence="3" id="KW-1185">Reference proteome</keyword>
<feature type="transmembrane region" description="Helical" evidence="1">
    <location>
        <begin position="340"/>
        <end position="361"/>
    </location>
</feature>
<accession>A0A1B9QVP5</accession>
<feature type="transmembrane region" description="Helical" evidence="1">
    <location>
        <begin position="254"/>
        <end position="274"/>
    </location>
</feature>
<dbReference type="Gene3D" id="1.20.1250.20">
    <property type="entry name" value="MFS general substrate transporter like domains"/>
    <property type="match status" value="2"/>
</dbReference>
<name>A0A1B9QVP5_9VIBR</name>
<feature type="transmembrane region" description="Helical" evidence="1">
    <location>
        <begin position="58"/>
        <end position="79"/>
    </location>
</feature>
<dbReference type="EMBL" id="MAJZ01000828">
    <property type="protein sequence ID" value="OCH73180.1"/>
    <property type="molecule type" value="Genomic_DNA"/>
</dbReference>
<dbReference type="AlphaFoldDB" id="A0A1B9QVP5"/>
<dbReference type="Proteomes" id="UP000093173">
    <property type="component" value="Unassembled WGS sequence"/>
</dbReference>
<protein>
    <submittedName>
        <fullName evidence="2">MFS transporter</fullName>
    </submittedName>
</protein>
<feature type="transmembrane region" description="Helical" evidence="1">
    <location>
        <begin position="408"/>
        <end position="427"/>
    </location>
</feature>
<gene>
    <name evidence="2" type="ORF">A6E14_14870</name>
</gene>
<evidence type="ECO:0000313" key="2">
    <source>
        <dbReference type="EMBL" id="OCH73180.1"/>
    </source>
</evidence>
<feature type="transmembrane region" description="Helical" evidence="1">
    <location>
        <begin position="196"/>
        <end position="215"/>
    </location>
</feature>
<proteinExistence type="predicted"/>
<dbReference type="PANTHER" id="PTHR23526:SF2">
    <property type="entry name" value="MAJOR FACILITATOR SUPERFAMILY (MFS) PROFILE DOMAIN-CONTAINING PROTEIN"/>
    <property type="match status" value="1"/>
</dbReference>
<feature type="transmembrane region" description="Helical" evidence="1">
    <location>
        <begin position="312"/>
        <end position="334"/>
    </location>
</feature>
<reference evidence="3" key="1">
    <citation type="submission" date="2016-06" db="EMBL/GenBank/DDBJ databases">
        <authorList>
            <person name="Hehemann J.-H."/>
            <person name="Arevalo P."/>
            <person name="Datta M.S."/>
            <person name="Polz M.F."/>
        </authorList>
    </citation>
    <scope>NUCLEOTIDE SEQUENCE [LARGE SCALE GENOMIC DNA]</scope>
    <source>
        <strain evidence="3">9CSC122</strain>
    </source>
</reference>
<dbReference type="SUPFAM" id="SSF103473">
    <property type="entry name" value="MFS general substrate transporter"/>
    <property type="match status" value="1"/>
</dbReference>
<dbReference type="InterPro" id="IPR036259">
    <property type="entry name" value="MFS_trans_sf"/>
</dbReference>
<dbReference type="RefSeq" id="WP_065577283.1">
    <property type="nucleotide sequence ID" value="NZ_JBNGCH010000828.1"/>
</dbReference>
<feature type="transmembrane region" description="Helical" evidence="1">
    <location>
        <begin position="381"/>
        <end position="402"/>
    </location>
</feature>
<sequence>MKLNSTTLYQRLSNEEDARACTGISDLACSEVPGNFFKILIAQLSTKLADSFTSSKVVLPWLLTSAGAPAFFTALLVPIRESGSLIPQLILGGIVRQFQHRKQFYVIGSLLQGAAVALMAISALQLNGARLGWTIIVLLVIFSLSRGLCSIANKDVLGKTIPKARRGRLGGLSASLSGIITLLVTGSMLAFQYGSINFVVTMLVIASLFWVFAAISSGLIVEYEGATEGAGNGFKVAIKNLNLLRSDTQFQRFVMVRALLMSSGLAAPFIVLLATPHTDLGGVLLFVILTGMANLISGWFWGLLADRSSRHVILLTAALSISIFLCTALFQVTIESALSSMTVLIVYLLIYFLLAITHQGVRLGRKTYLIDMADGNQRTDYVSVSNTVIGILLLVYGAISAVIAQWNITAVLILFSVSSCAALLIALKLKEI</sequence>
<feature type="transmembrane region" description="Helical" evidence="1">
    <location>
        <begin position="104"/>
        <end position="125"/>
    </location>
</feature>
<evidence type="ECO:0000256" key="1">
    <source>
        <dbReference type="SAM" id="Phobius"/>
    </source>
</evidence>
<keyword evidence="1" id="KW-0472">Membrane</keyword>
<keyword evidence="1" id="KW-0812">Transmembrane</keyword>
<feature type="transmembrane region" description="Helical" evidence="1">
    <location>
        <begin position="131"/>
        <end position="149"/>
    </location>
</feature>
<feature type="transmembrane region" description="Helical" evidence="1">
    <location>
        <begin position="280"/>
        <end position="305"/>
    </location>
</feature>
<comment type="caution">
    <text evidence="2">The sequence shown here is derived from an EMBL/GenBank/DDBJ whole genome shotgun (WGS) entry which is preliminary data.</text>
</comment>
<dbReference type="PANTHER" id="PTHR23526">
    <property type="entry name" value="INTEGRAL MEMBRANE TRANSPORT PROTEIN-RELATED"/>
    <property type="match status" value="1"/>
</dbReference>
<evidence type="ECO:0000313" key="3">
    <source>
        <dbReference type="Proteomes" id="UP000093173"/>
    </source>
</evidence>
<feature type="transmembrane region" description="Helical" evidence="1">
    <location>
        <begin position="169"/>
        <end position="190"/>
    </location>
</feature>
<dbReference type="InterPro" id="IPR052528">
    <property type="entry name" value="Sugar_transport-like"/>
</dbReference>
<keyword evidence="1" id="KW-1133">Transmembrane helix</keyword>